<dbReference type="InterPro" id="IPR036047">
    <property type="entry name" value="F-box-like_dom_sf"/>
</dbReference>
<gene>
    <name evidence="2" type="ORF">POSPLADRAFT_1169591</name>
</gene>
<dbReference type="GeneID" id="36333020"/>
<evidence type="ECO:0000313" key="2">
    <source>
        <dbReference type="EMBL" id="OSX62975.1"/>
    </source>
</evidence>
<evidence type="ECO:0008006" key="4">
    <source>
        <dbReference type="Google" id="ProtNLM"/>
    </source>
</evidence>
<reference evidence="2 3" key="1">
    <citation type="submission" date="2017-04" db="EMBL/GenBank/DDBJ databases">
        <title>Genome Sequence of the Model Brown-Rot Fungus Postia placenta SB12.</title>
        <authorList>
            <consortium name="DOE Joint Genome Institute"/>
            <person name="Gaskell J."/>
            <person name="Kersten P."/>
            <person name="Larrondo L.F."/>
            <person name="Canessa P."/>
            <person name="Martinez D."/>
            <person name="Hibbett D."/>
            <person name="Schmoll M."/>
            <person name="Kubicek C.P."/>
            <person name="Martinez A.T."/>
            <person name="Yadav J."/>
            <person name="Master E."/>
            <person name="Magnuson J.K."/>
            <person name="James T."/>
            <person name="Yaver D."/>
            <person name="Berka R."/>
            <person name="Labutti K."/>
            <person name="Lipzen A."/>
            <person name="Aerts A."/>
            <person name="Barry K."/>
            <person name="Henrissat B."/>
            <person name="Blanchette R."/>
            <person name="Grigoriev I."/>
            <person name="Cullen D."/>
        </authorList>
    </citation>
    <scope>NUCLEOTIDE SEQUENCE [LARGE SCALE GENOMIC DNA]</scope>
    <source>
        <strain evidence="2 3">MAD-698-R-SB12</strain>
    </source>
</reference>
<feature type="region of interest" description="Disordered" evidence="1">
    <location>
        <begin position="242"/>
        <end position="264"/>
    </location>
</feature>
<dbReference type="OrthoDB" id="3226064at2759"/>
<dbReference type="EMBL" id="KZ110596">
    <property type="protein sequence ID" value="OSX62975.1"/>
    <property type="molecule type" value="Genomic_DNA"/>
</dbReference>
<dbReference type="SUPFAM" id="SSF81383">
    <property type="entry name" value="F-box domain"/>
    <property type="match status" value="1"/>
</dbReference>
<feature type="compositionally biased region" description="Low complexity" evidence="1">
    <location>
        <begin position="351"/>
        <end position="362"/>
    </location>
</feature>
<keyword evidence="3" id="KW-1185">Reference proteome</keyword>
<feature type="compositionally biased region" description="Polar residues" evidence="1">
    <location>
        <begin position="246"/>
        <end position="264"/>
    </location>
</feature>
<protein>
    <recommendedName>
        <fullName evidence="4">F-box domain-containing protein</fullName>
    </recommendedName>
</protein>
<evidence type="ECO:0000313" key="3">
    <source>
        <dbReference type="Proteomes" id="UP000194127"/>
    </source>
</evidence>
<proteinExistence type="predicted"/>
<feature type="region of interest" description="Disordered" evidence="1">
    <location>
        <begin position="336"/>
        <end position="379"/>
    </location>
</feature>
<sequence>MVEATLISIPLELVENILVYCVADGSSSSIASLASTCRALRAVIYNASDHHLWRRIFLTTFDDPRRPSSVKPDDFDWRAEFTRRLQAKLFLQRHTQPLRVQRVYHLRSRVAMSLVDLTPAYDDASSARALRSILSVVSSAEPCNSHIKHTQDSDGVTTLSAQPLARAHAASPMYPPQIKDQDMSLNIPWLKTVLSRGLPPPLVSKIAGEHRDPAWDKSAEAQALGALLCCTGFLPVREVHEERTGRLSSGSASSTRQDTSNMSGLQMDVQEQQRRALHCARELVYNMAYLTRRQHWGPFVPVDPAAAEAVRTEVSTNHAQGYLRRWVRTHFEMDSDSEDVDYVPPGGDGRSLSSASSASSISPPTPKHEPEAQEAVPARRRRRVLPGAHELLPDWAWLAAARIISEANLREQGVTEGLDDFIDWNSLRQGAWLTTVQLKFDSTEVSEESEKKIVEGSVQGWDWAGAEGVWRRCVSWLDYADLVHHRYTGISTPRLRSACLSCRRPSVSLAMTRPQYLHIQTALLSELKERWVVPAGRVHPMVRMKTYDGSTAQ</sequence>
<accession>A0A1X6N2Y1</accession>
<evidence type="ECO:0000256" key="1">
    <source>
        <dbReference type="SAM" id="MobiDB-lite"/>
    </source>
</evidence>
<dbReference type="Proteomes" id="UP000194127">
    <property type="component" value="Unassembled WGS sequence"/>
</dbReference>
<name>A0A1X6N2Y1_9APHY</name>
<organism evidence="2 3">
    <name type="scientific">Postia placenta MAD-698-R-SB12</name>
    <dbReference type="NCBI Taxonomy" id="670580"/>
    <lineage>
        <taxon>Eukaryota</taxon>
        <taxon>Fungi</taxon>
        <taxon>Dikarya</taxon>
        <taxon>Basidiomycota</taxon>
        <taxon>Agaricomycotina</taxon>
        <taxon>Agaricomycetes</taxon>
        <taxon>Polyporales</taxon>
        <taxon>Adustoporiaceae</taxon>
        <taxon>Rhodonia</taxon>
    </lineage>
</organism>
<dbReference type="RefSeq" id="XP_024339769.1">
    <property type="nucleotide sequence ID" value="XM_024488071.1"/>
</dbReference>
<dbReference type="STRING" id="670580.A0A1X6N2Y1"/>
<dbReference type="AlphaFoldDB" id="A0A1X6N2Y1"/>